<sequence length="155" mass="17045">MREIQSGIGTRIRCGLMDKAPARKADLDSSPGNVSGSYSVEQHLKLQIVPKRAPVKDPLFRLDGPLSRHVLVVLPNIFNRIHIRCVLEPLPQCITSPPTRNAHMTRPVKSSHEAFIVSVAIHTIHMGRTISATGDNYLIGENDISPVEVLLDSIS</sequence>
<evidence type="ECO:0000313" key="2">
    <source>
        <dbReference type="Proteomes" id="UP001148838"/>
    </source>
</evidence>
<accession>A0ABQ8SDU3</accession>
<name>A0ABQ8SDU3_PERAM</name>
<reference evidence="1 2" key="1">
    <citation type="journal article" date="2022" name="Allergy">
        <title>Genome assembly and annotation of Periplaneta americana reveal a comprehensive cockroach allergen profile.</title>
        <authorList>
            <person name="Wang L."/>
            <person name="Xiong Q."/>
            <person name="Saelim N."/>
            <person name="Wang L."/>
            <person name="Nong W."/>
            <person name="Wan A.T."/>
            <person name="Shi M."/>
            <person name="Liu X."/>
            <person name="Cao Q."/>
            <person name="Hui J.H.L."/>
            <person name="Sookrung N."/>
            <person name="Leung T.F."/>
            <person name="Tungtrongchitr A."/>
            <person name="Tsui S.K.W."/>
        </authorList>
    </citation>
    <scope>NUCLEOTIDE SEQUENCE [LARGE SCALE GENOMIC DNA]</scope>
    <source>
        <strain evidence="1">PWHHKU_190912</strain>
    </source>
</reference>
<dbReference type="EMBL" id="JAJSOF020000029">
    <property type="protein sequence ID" value="KAJ4431850.1"/>
    <property type="molecule type" value="Genomic_DNA"/>
</dbReference>
<organism evidence="1 2">
    <name type="scientific">Periplaneta americana</name>
    <name type="common">American cockroach</name>
    <name type="synonym">Blatta americana</name>
    <dbReference type="NCBI Taxonomy" id="6978"/>
    <lineage>
        <taxon>Eukaryota</taxon>
        <taxon>Metazoa</taxon>
        <taxon>Ecdysozoa</taxon>
        <taxon>Arthropoda</taxon>
        <taxon>Hexapoda</taxon>
        <taxon>Insecta</taxon>
        <taxon>Pterygota</taxon>
        <taxon>Neoptera</taxon>
        <taxon>Polyneoptera</taxon>
        <taxon>Dictyoptera</taxon>
        <taxon>Blattodea</taxon>
        <taxon>Blattoidea</taxon>
        <taxon>Blattidae</taxon>
        <taxon>Blattinae</taxon>
        <taxon>Periplaneta</taxon>
    </lineage>
</organism>
<protein>
    <submittedName>
        <fullName evidence="1">Uncharacterized protein</fullName>
    </submittedName>
</protein>
<gene>
    <name evidence="1" type="ORF">ANN_20456</name>
</gene>
<dbReference type="Proteomes" id="UP001148838">
    <property type="component" value="Unassembled WGS sequence"/>
</dbReference>
<keyword evidence="2" id="KW-1185">Reference proteome</keyword>
<proteinExistence type="predicted"/>
<comment type="caution">
    <text evidence="1">The sequence shown here is derived from an EMBL/GenBank/DDBJ whole genome shotgun (WGS) entry which is preliminary data.</text>
</comment>
<evidence type="ECO:0000313" key="1">
    <source>
        <dbReference type="EMBL" id="KAJ4431850.1"/>
    </source>
</evidence>